<dbReference type="PANTHER" id="PTHR42743">
    <property type="entry name" value="AMINO-ACID AMINOTRANSFERASE"/>
    <property type="match status" value="1"/>
</dbReference>
<evidence type="ECO:0000256" key="5">
    <source>
        <dbReference type="ARBA" id="ARBA00022909"/>
    </source>
</evidence>
<dbReference type="EMBL" id="JXYA01000038">
    <property type="protein sequence ID" value="KJZ07368.1"/>
    <property type="molecule type" value="Genomic_DNA"/>
</dbReference>
<evidence type="ECO:0000313" key="14">
    <source>
        <dbReference type="Proteomes" id="UP000033452"/>
    </source>
</evidence>
<gene>
    <name evidence="13" type="ORF">TW77_15710</name>
</gene>
<evidence type="ECO:0000256" key="6">
    <source>
        <dbReference type="ARBA" id="ARBA00023239"/>
    </source>
</evidence>
<keyword evidence="14" id="KW-1185">Reference proteome</keyword>
<evidence type="ECO:0000256" key="8">
    <source>
        <dbReference type="ARBA" id="ARBA00035676"/>
    </source>
</evidence>
<organism evidence="13 14">
    <name type="scientific">Pseudoalteromonas rubra</name>
    <dbReference type="NCBI Taxonomy" id="43658"/>
    <lineage>
        <taxon>Bacteria</taxon>
        <taxon>Pseudomonadati</taxon>
        <taxon>Pseudomonadota</taxon>
        <taxon>Gammaproteobacteria</taxon>
        <taxon>Alteromonadales</taxon>
        <taxon>Pseudoalteromonadaceae</taxon>
        <taxon>Pseudoalteromonas</taxon>
    </lineage>
</organism>
<dbReference type="InterPro" id="IPR036038">
    <property type="entry name" value="Aminotransferase-like"/>
</dbReference>
<evidence type="ECO:0000256" key="7">
    <source>
        <dbReference type="ARBA" id="ARBA00035633"/>
    </source>
</evidence>
<sequence length="255" mass="28313">MQQVSSRDRGLNYGDGFFTTVKISAGKLERWEGHLKRLAQCANALYFPEIDYRALTEQCECASREVAQGVLKVVITRGEGGRGYGLPEEPQVTTLVSLSSYPAHYARWHDEGVTLALSDVRLGHQPMLAGLKTLNRLEQVLIKQNAAHKAADDVLVLDLHGQVIESSAANILIYKDKHWYTPDLSHCGIQGVFLSSLQQHNAIQTTSLSLESVYVADAVYLCNSLMGLVPVRQIENHCFNLDKAHAWAKELVVRS</sequence>
<comment type="subunit">
    <text evidence="3">Homodimer.</text>
</comment>
<proteinExistence type="inferred from homology"/>
<keyword evidence="6" id="KW-0456">Lyase</keyword>
<evidence type="ECO:0000256" key="12">
    <source>
        <dbReference type="NCBIfam" id="TIGR03461"/>
    </source>
</evidence>
<comment type="similarity">
    <text evidence="2">Belongs to the class-IV pyridoxal-phosphate-dependent aminotransferase family.</text>
</comment>
<dbReference type="InterPro" id="IPR043132">
    <property type="entry name" value="BCAT-like_C"/>
</dbReference>
<dbReference type="EC" id="4.1.3.38" evidence="8 12"/>
<evidence type="ECO:0000256" key="11">
    <source>
        <dbReference type="ARBA" id="ARBA00069174"/>
    </source>
</evidence>
<dbReference type="PATRIC" id="fig|43658.5.peg.3320"/>
<dbReference type="Proteomes" id="UP000033452">
    <property type="component" value="Unassembled WGS sequence"/>
</dbReference>
<comment type="catalytic activity">
    <reaction evidence="9">
        <text>4-amino-4-deoxychorismate = 4-aminobenzoate + pyruvate + H(+)</text>
        <dbReference type="Rhea" id="RHEA:16201"/>
        <dbReference type="ChEBI" id="CHEBI:15361"/>
        <dbReference type="ChEBI" id="CHEBI:15378"/>
        <dbReference type="ChEBI" id="CHEBI:17836"/>
        <dbReference type="ChEBI" id="CHEBI:58406"/>
        <dbReference type="EC" id="4.1.3.38"/>
    </reaction>
</comment>
<evidence type="ECO:0000256" key="3">
    <source>
        <dbReference type="ARBA" id="ARBA00011738"/>
    </source>
</evidence>
<comment type="caution">
    <text evidence="13">The sequence shown here is derived from an EMBL/GenBank/DDBJ whole genome shotgun (WGS) entry which is preliminary data.</text>
</comment>
<dbReference type="OrthoDB" id="9805628at2"/>
<keyword evidence="5" id="KW-0289">Folate biosynthesis</keyword>
<dbReference type="Pfam" id="PF01063">
    <property type="entry name" value="Aminotran_4"/>
    <property type="match status" value="1"/>
</dbReference>
<comment type="function">
    <text evidence="10">Involved in the biosynthesis of p-aminobenzoate (PABA), a precursor of tetrahydrofolate. Converts 4-amino-4-deoxychorismate into 4-aminobenzoate (PABA) and pyruvate.</text>
</comment>
<dbReference type="SUPFAM" id="SSF56752">
    <property type="entry name" value="D-aminoacid aminotransferase-like PLP-dependent enzymes"/>
    <property type="match status" value="1"/>
</dbReference>
<dbReference type="FunFam" id="3.20.10.10:FF:000002">
    <property type="entry name" value="D-alanine aminotransferase"/>
    <property type="match status" value="1"/>
</dbReference>
<evidence type="ECO:0000256" key="9">
    <source>
        <dbReference type="ARBA" id="ARBA00049529"/>
    </source>
</evidence>
<evidence type="ECO:0000256" key="10">
    <source>
        <dbReference type="ARBA" id="ARBA00054027"/>
    </source>
</evidence>
<evidence type="ECO:0000256" key="4">
    <source>
        <dbReference type="ARBA" id="ARBA00022898"/>
    </source>
</evidence>
<dbReference type="GO" id="GO:0008153">
    <property type="term" value="P:4-aminobenzoate biosynthetic process"/>
    <property type="evidence" value="ECO:0007669"/>
    <property type="project" value="UniProtKB-UniRule"/>
</dbReference>
<comment type="cofactor">
    <cofactor evidence="1">
        <name>pyridoxal 5'-phosphate</name>
        <dbReference type="ChEBI" id="CHEBI:597326"/>
    </cofactor>
</comment>
<dbReference type="Gene3D" id="3.20.10.10">
    <property type="entry name" value="D-amino Acid Aminotransferase, subunit A, domain 2"/>
    <property type="match status" value="1"/>
</dbReference>
<evidence type="ECO:0000256" key="2">
    <source>
        <dbReference type="ARBA" id="ARBA00009320"/>
    </source>
</evidence>
<name>A0A0F4QI20_9GAMM</name>
<dbReference type="NCBIfam" id="TIGR03461">
    <property type="entry name" value="pabC_Proteo"/>
    <property type="match status" value="1"/>
</dbReference>
<dbReference type="GO" id="GO:0030170">
    <property type="term" value="F:pyridoxal phosphate binding"/>
    <property type="evidence" value="ECO:0007669"/>
    <property type="project" value="InterPro"/>
</dbReference>
<dbReference type="RefSeq" id="WP_046005931.1">
    <property type="nucleotide sequence ID" value="NZ_JXYA01000038.1"/>
</dbReference>
<dbReference type="GO" id="GO:0005829">
    <property type="term" value="C:cytosol"/>
    <property type="evidence" value="ECO:0007669"/>
    <property type="project" value="TreeGrafter"/>
</dbReference>
<dbReference type="AlphaFoldDB" id="A0A0F4QI20"/>
<comment type="pathway">
    <text evidence="7">Cofactor biosynthesis; tetrahydrofolate biosynthesis; 4-aminobenzoate from chorismate: step 2/2.</text>
</comment>
<dbReference type="InterPro" id="IPR017824">
    <property type="entry name" value="Aminodeoxychorismate_lyase_IV"/>
</dbReference>
<keyword evidence="4" id="KW-0663">Pyridoxal phosphate</keyword>
<evidence type="ECO:0000256" key="1">
    <source>
        <dbReference type="ARBA" id="ARBA00001933"/>
    </source>
</evidence>
<dbReference type="GO" id="GO:0046656">
    <property type="term" value="P:folic acid biosynthetic process"/>
    <property type="evidence" value="ECO:0007669"/>
    <property type="project" value="UniProtKB-KW"/>
</dbReference>
<dbReference type="Gene3D" id="3.30.470.10">
    <property type="match status" value="1"/>
</dbReference>
<accession>A0A0F4QI20</accession>
<dbReference type="InterPro" id="IPR043131">
    <property type="entry name" value="BCAT-like_N"/>
</dbReference>
<reference evidence="13 14" key="1">
    <citation type="journal article" date="2015" name="BMC Genomics">
        <title>Genome mining reveals unlocked bioactive potential of marine Gram-negative bacteria.</title>
        <authorList>
            <person name="Machado H."/>
            <person name="Sonnenschein E.C."/>
            <person name="Melchiorsen J."/>
            <person name="Gram L."/>
        </authorList>
    </citation>
    <scope>NUCLEOTIDE SEQUENCE [LARGE SCALE GENOMIC DNA]</scope>
    <source>
        <strain evidence="13 14">S2471</strain>
    </source>
</reference>
<dbReference type="NCBIfam" id="NF004761">
    <property type="entry name" value="PRK06092.1"/>
    <property type="match status" value="1"/>
</dbReference>
<dbReference type="GO" id="GO:0008696">
    <property type="term" value="F:4-amino-4-deoxychorismate lyase activity"/>
    <property type="evidence" value="ECO:0007669"/>
    <property type="project" value="UniProtKB-UniRule"/>
</dbReference>
<dbReference type="InterPro" id="IPR001544">
    <property type="entry name" value="Aminotrans_IV"/>
</dbReference>
<protein>
    <recommendedName>
        <fullName evidence="11 12">Aminodeoxychorismate lyase</fullName>
        <ecNumber evidence="8 12">4.1.3.38</ecNumber>
    </recommendedName>
</protein>
<dbReference type="PANTHER" id="PTHR42743:SF2">
    <property type="entry name" value="AMINODEOXYCHORISMATE LYASE"/>
    <property type="match status" value="1"/>
</dbReference>
<evidence type="ECO:0000313" key="13">
    <source>
        <dbReference type="EMBL" id="KJZ07368.1"/>
    </source>
</evidence>
<dbReference type="InterPro" id="IPR050571">
    <property type="entry name" value="Class-IV_PLP-Dep_Aminotrnsfr"/>
</dbReference>